<accession>A0A917EPW4</accession>
<dbReference type="EMBL" id="BMFK01000001">
    <property type="protein sequence ID" value="GGE64132.1"/>
    <property type="molecule type" value="Genomic_DNA"/>
</dbReference>
<keyword evidence="1" id="KW-1133">Transmembrane helix</keyword>
<gene>
    <name evidence="2" type="ORF">GCM10007140_13000</name>
</gene>
<dbReference type="RefSeq" id="WP_188387578.1">
    <property type="nucleotide sequence ID" value="NZ_BMFK01000001.1"/>
</dbReference>
<dbReference type="InterPro" id="IPR046208">
    <property type="entry name" value="DUF6241"/>
</dbReference>
<sequence length="179" mass="20299">MKKKGLYWILGILGACILTAGVAYGVKYAMDGRTDKTSNEVATETKVEEAEVKQQLEKTDMTESAVIDMMHKMTHQKVKADQKWGAIPMSVENATKVRDAIKASDFKNKVALLEIAERWVQRDFSKVDQDHNYFWKIQGGTIGKAEGILSKTEELKFARRNYEDQIVQKLLEVGDLVEK</sequence>
<reference evidence="2" key="1">
    <citation type="journal article" date="2014" name="Int. J. Syst. Evol. Microbiol.">
        <title>Complete genome sequence of Corynebacterium casei LMG S-19264T (=DSM 44701T), isolated from a smear-ripened cheese.</title>
        <authorList>
            <consortium name="US DOE Joint Genome Institute (JGI-PGF)"/>
            <person name="Walter F."/>
            <person name="Albersmeier A."/>
            <person name="Kalinowski J."/>
            <person name="Ruckert C."/>
        </authorList>
    </citation>
    <scope>NUCLEOTIDE SEQUENCE</scope>
    <source>
        <strain evidence="2">CGMCC 1.12698</strain>
    </source>
</reference>
<protein>
    <submittedName>
        <fullName evidence="2">Uncharacterized protein</fullName>
    </submittedName>
</protein>
<keyword evidence="3" id="KW-1185">Reference proteome</keyword>
<dbReference type="Proteomes" id="UP000605259">
    <property type="component" value="Unassembled WGS sequence"/>
</dbReference>
<reference evidence="2" key="2">
    <citation type="submission" date="2020-09" db="EMBL/GenBank/DDBJ databases">
        <authorList>
            <person name="Sun Q."/>
            <person name="Zhou Y."/>
        </authorList>
    </citation>
    <scope>NUCLEOTIDE SEQUENCE</scope>
    <source>
        <strain evidence="2">CGMCC 1.12698</strain>
    </source>
</reference>
<feature type="transmembrane region" description="Helical" evidence="1">
    <location>
        <begin position="6"/>
        <end position="26"/>
    </location>
</feature>
<evidence type="ECO:0000313" key="2">
    <source>
        <dbReference type="EMBL" id="GGE64132.1"/>
    </source>
</evidence>
<keyword evidence="1" id="KW-0812">Transmembrane</keyword>
<comment type="caution">
    <text evidence="2">The sequence shown here is derived from an EMBL/GenBank/DDBJ whole genome shotgun (WGS) entry which is preliminary data.</text>
</comment>
<evidence type="ECO:0000256" key="1">
    <source>
        <dbReference type="SAM" id="Phobius"/>
    </source>
</evidence>
<dbReference type="AlphaFoldDB" id="A0A917EPW4"/>
<keyword evidence="1" id="KW-0472">Membrane</keyword>
<organism evidence="2 3">
    <name type="scientific">Priestia taiwanensis</name>
    <dbReference type="NCBI Taxonomy" id="1347902"/>
    <lineage>
        <taxon>Bacteria</taxon>
        <taxon>Bacillati</taxon>
        <taxon>Bacillota</taxon>
        <taxon>Bacilli</taxon>
        <taxon>Bacillales</taxon>
        <taxon>Bacillaceae</taxon>
        <taxon>Priestia</taxon>
    </lineage>
</organism>
<proteinExistence type="predicted"/>
<dbReference type="Pfam" id="PF19754">
    <property type="entry name" value="DUF6241"/>
    <property type="match status" value="1"/>
</dbReference>
<name>A0A917EPW4_9BACI</name>
<evidence type="ECO:0000313" key="3">
    <source>
        <dbReference type="Proteomes" id="UP000605259"/>
    </source>
</evidence>
<dbReference type="PROSITE" id="PS51257">
    <property type="entry name" value="PROKAR_LIPOPROTEIN"/>
    <property type="match status" value="1"/>
</dbReference>